<evidence type="ECO:0000313" key="1">
    <source>
        <dbReference type="EMBL" id="DAD30050.1"/>
    </source>
</evidence>
<organism evidence="1 2">
    <name type="scientific">Nelumbo nucifera</name>
    <name type="common">Sacred lotus</name>
    <dbReference type="NCBI Taxonomy" id="4432"/>
    <lineage>
        <taxon>Eukaryota</taxon>
        <taxon>Viridiplantae</taxon>
        <taxon>Streptophyta</taxon>
        <taxon>Embryophyta</taxon>
        <taxon>Tracheophyta</taxon>
        <taxon>Spermatophyta</taxon>
        <taxon>Magnoliopsida</taxon>
        <taxon>Proteales</taxon>
        <taxon>Nelumbonaceae</taxon>
        <taxon>Nelumbo</taxon>
    </lineage>
</organism>
<keyword evidence="2" id="KW-1185">Reference proteome</keyword>
<dbReference type="EMBL" id="DUZY01000002">
    <property type="protein sequence ID" value="DAD30050.1"/>
    <property type="molecule type" value="Genomic_DNA"/>
</dbReference>
<proteinExistence type="predicted"/>
<comment type="caution">
    <text evidence="1">The sequence shown here is derived from an EMBL/GenBank/DDBJ whole genome shotgun (WGS) entry which is preliminary data.</text>
</comment>
<protein>
    <submittedName>
        <fullName evidence="1">Uncharacterized protein</fullName>
    </submittedName>
</protein>
<reference evidence="1 2" key="1">
    <citation type="journal article" date="2020" name="Mol. Biol. Evol.">
        <title>Distinct Expression and Methylation Patterns for Genes with Different Fates following a Single Whole-Genome Duplication in Flowering Plants.</title>
        <authorList>
            <person name="Shi T."/>
            <person name="Rahmani R.S."/>
            <person name="Gugger P.F."/>
            <person name="Wang M."/>
            <person name="Li H."/>
            <person name="Zhang Y."/>
            <person name="Li Z."/>
            <person name="Wang Q."/>
            <person name="Van de Peer Y."/>
            <person name="Marchal K."/>
            <person name="Chen J."/>
        </authorList>
    </citation>
    <scope>NUCLEOTIDE SEQUENCE [LARGE SCALE GENOMIC DNA]</scope>
    <source>
        <tissue evidence="1">Leaf</tissue>
    </source>
</reference>
<dbReference type="Proteomes" id="UP000607653">
    <property type="component" value="Unassembled WGS sequence"/>
</dbReference>
<evidence type="ECO:0000313" key="2">
    <source>
        <dbReference type="Proteomes" id="UP000607653"/>
    </source>
</evidence>
<name>A0A822YBS8_NELNU</name>
<sequence length="33" mass="3941">MEEQEKENKEKIKMVTDMKAKGKYCSLYISPLF</sequence>
<dbReference type="AlphaFoldDB" id="A0A822YBS8"/>
<accession>A0A822YBS8</accession>
<gene>
    <name evidence="1" type="ORF">HUJ06_031518</name>
</gene>